<proteinExistence type="inferred from homology"/>
<evidence type="ECO:0000256" key="1">
    <source>
        <dbReference type="ARBA" id="ARBA00004651"/>
    </source>
</evidence>
<keyword evidence="6 7" id="KW-0472">Membrane</keyword>
<keyword evidence="5 7" id="KW-1133">Transmembrane helix</keyword>
<dbReference type="KEGG" id="ptw:TUM18999_33080"/>
<dbReference type="Pfam" id="PF07681">
    <property type="entry name" value="DoxX"/>
    <property type="match status" value="1"/>
</dbReference>
<evidence type="ECO:0000256" key="6">
    <source>
        <dbReference type="ARBA" id="ARBA00023136"/>
    </source>
</evidence>
<keyword evidence="4 7" id="KW-0812">Transmembrane</keyword>
<dbReference type="PANTHER" id="PTHR33452:SF1">
    <property type="entry name" value="INNER MEMBRANE PROTEIN YPHA-RELATED"/>
    <property type="match status" value="1"/>
</dbReference>
<evidence type="ECO:0000256" key="7">
    <source>
        <dbReference type="SAM" id="Phobius"/>
    </source>
</evidence>
<evidence type="ECO:0000313" key="9">
    <source>
        <dbReference type="Proteomes" id="UP000509383"/>
    </source>
</evidence>
<protein>
    <submittedName>
        <fullName evidence="8">LysR family transcriptional regulator</fullName>
    </submittedName>
</protein>
<dbReference type="EMBL" id="AP023189">
    <property type="protein sequence ID" value="BCG25117.1"/>
    <property type="molecule type" value="Genomic_DNA"/>
</dbReference>
<evidence type="ECO:0000313" key="8">
    <source>
        <dbReference type="EMBL" id="BCG25117.1"/>
    </source>
</evidence>
<dbReference type="Proteomes" id="UP000509383">
    <property type="component" value="Chromosome"/>
</dbReference>
<feature type="transmembrane region" description="Helical" evidence="7">
    <location>
        <begin position="119"/>
        <end position="141"/>
    </location>
</feature>
<keyword evidence="3" id="KW-1003">Cell membrane</keyword>
<feature type="transmembrane region" description="Helical" evidence="7">
    <location>
        <begin position="93"/>
        <end position="113"/>
    </location>
</feature>
<organism evidence="8 9">
    <name type="scientific">Pseudomonas tohonis</name>
    <dbReference type="NCBI Taxonomy" id="2725477"/>
    <lineage>
        <taxon>Bacteria</taxon>
        <taxon>Pseudomonadati</taxon>
        <taxon>Pseudomonadota</taxon>
        <taxon>Gammaproteobacteria</taxon>
        <taxon>Pseudomonadales</taxon>
        <taxon>Pseudomonadaceae</taxon>
        <taxon>Pseudomonas</taxon>
    </lineage>
</organism>
<reference evidence="8 9" key="1">
    <citation type="submission" date="2020-05" db="EMBL/GenBank/DDBJ databases">
        <title>Characterization of novel class B3 metallo-beta-lactamase from novel Pseudomonas species.</title>
        <authorList>
            <person name="Yamada K."/>
            <person name="Aoki K."/>
            <person name="Ishii Y."/>
        </authorList>
    </citation>
    <scope>NUCLEOTIDE SEQUENCE [LARGE SCALE GENOMIC DNA]</scope>
    <source>
        <strain evidence="8 9">TUM18999</strain>
    </source>
</reference>
<evidence type="ECO:0000256" key="2">
    <source>
        <dbReference type="ARBA" id="ARBA00006679"/>
    </source>
</evidence>
<comment type="similarity">
    <text evidence="2">Belongs to the DoxX family.</text>
</comment>
<evidence type="ECO:0000256" key="4">
    <source>
        <dbReference type="ARBA" id="ARBA00022692"/>
    </source>
</evidence>
<name>A0A6J4E5I3_9PSED</name>
<comment type="subcellular location">
    <subcellularLocation>
        <location evidence="1">Cell membrane</location>
        <topology evidence="1">Multi-pass membrane protein</topology>
    </subcellularLocation>
</comment>
<feature type="transmembrane region" description="Helical" evidence="7">
    <location>
        <begin position="27"/>
        <end position="45"/>
    </location>
</feature>
<dbReference type="InterPro" id="IPR051907">
    <property type="entry name" value="DoxX-like_oxidoreductase"/>
</dbReference>
<dbReference type="InterPro" id="IPR032808">
    <property type="entry name" value="DoxX"/>
</dbReference>
<dbReference type="PANTHER" id="PTHR33452">
    <property type="entry name" value="OXIDOREDUCTASE CATD-RELATED"/>
    <property type="match status" value="1"/>
</dbReference>
<feature type="transmembrane region" description="Helical" evidence="7">
    <location>
        <begin position="65"/>
        <end position="86"/>
    </location>
</feature>
<accession>A0A6J4E5I3</accession>
<sequence length="156" mass="16363">MASNPTDRSDTMANAATTLPPAGPSDWGLLFLRAGGALLLLWVHGLPKLLGFSQELKVIEDPLHLGALPTLLLAILAEVACPLAILCGTLTRLACVPILVVLLVSLVVVHPGWTIAEGQFAWLLLIVFTTLLISGPGALAWPLPRLAGRGATALLR</sequence>
<gene>
    <name evidence="8" type="ORF">TUM18999_33080</name>
</gene>
<evidence type="ECO:0000256" key="5">
    <source>
        <dbReference type="ARBA" id="ARBA00022989"/>
    </source>
</evidence>
<evidence type="ECO:0000256" key="3">
    <source>
        <dbReference type="ARBA" id="ARBA00022475"/>
    </source>
</evidence>
<dbReference type="GO" id="GO:0005886">
    <property type="term" value="C:plasma membrane"/>
    <property type="evidence" value="ECO:0007669"/>
    <property type="project" value="UniProtKB-SubCell"/>
</dbReference>
<dbReference type="AlphaFoldDB" id="A0A6J4E5I3"/>